<sequence length="735" mass="81372">MPSAAASEPSPPTSSQRKRSLASSPSTSAADAADNRRKAPKVSRACDLCKSKKAKCTGTRPCPNCTRKGVPCVYDAEYKRGRPPTPPPGALGVAAIPYSSTKDDSMTSSVNHPENAARKRVYAAQNRDTPTSTAQSRASPDLEMAEIEGQYFDPTSGLTFLHRAWKRLSAQRGQSTPEFLSGTEKSQVLKCAADKPYLVNEEGSLPIPSRFKAMELMAFYFDVCVVTYRLLHRQTVTSWLDAVLHNVEREKPVPHGLGHAKSAAVLVILAIVTLRREKLRNPPSDDTGDIRSSEQLFCASTSLTDAEPGLPRLESAQARLLQVIYLLQTTRMNQAWYVFGETVRIISALGLHRHAGRKRNGAMSKDSTPDYIKEQCRRRVFWTAYTIDMYLSVVLGRPRSYHDDDIDQDFPDLVNDEDMTSQGPSNLEPLEDCNVEALVLHARLAQIIGKTSRTVYSIKDISKQDRVSAAHRLGEELHDWRVSLPPHLSTIRPATLVPSFRRQNTALKLAYSHAIMHANRTFLLGNAETQSGLAALKDSVTECLSAARIALETVDAMAKDGILFHAFWWTSYVTFCALSVVYVWEIQQRSSGNAVKAADDRSLAKLFDLAEKCQSHLVKSTVPESPNRRYSIILEELRLEARNLSSGDNLGAESIPGQQRIGMPGPFADSRNSLQSHQARVQSIEMSEMALEQGDTNLDSMWNPLGAWETTDWLDLDSSAFGPFLDFNASPVYSL</sequence>
<comment type="caution">
    <text evidence="9">The sequence shown here is derived from an EMBL/GenBank/DDBJ whole genome shotgun (WGS) entry which is preliminary data.</text>
</comment>
<dbReference type="InterPro" id="IPR051711">
    <property type="entry name" value="Stress_Response_Reg"/>
</dbReference>
<proteinExistence type="predicted"/>
<reference evidence="9 10" key="1">
    <citation type="journal article" date="2021" name="Nat. Commun.">
        <title>Genetic determinants of endophytism in the Arabidopsis root mycobiome.</title>
        <authorList>
            <person name="Mesny F."/>
            <person name="Miyauchi S."/>
            <person name="Thiergart T."/>
            <person name="Pickel B."/>
            <person name="Atanasova L."/>
            <person name="Karlsson M."/>
            <person name="Huettel B."/>
            <person name="Barry K.W."/>
            <person name="Haridas S."/>
            <person name="Chen C."/>
            <person name="Bauer D."/>
            <person name="Andreopoulos W."/>
            <person name="Pangilinan J."/>
            <person name="LaButti K."/>
            <person name="Riley R."/>
            <person name="Lipzen A."/>
            <person name="Clum A."/>
            <person name="Drula E."/>
            <person name="Henrissat B."/>
            <person name="Kohler A."/>
            <person name="Grigoriev I.V."/>
            <person name="Martin F.M."/>
            <person name="Hacquard S."/>
        </authorList>
    </citation>
    <scope>NUCLEOTIDE SEQUENCE [LARGE SCALE GENOMIC DNA]</scope>
    <source>
        <strain evidence="9 10">MPI-SDFR-AT-0080</strain>
    </source>
</reference>
<evidence type="ECO:0000313" key="9">
    <source>
        <dbReference type="EMBL" id="KAH7049335.1"/>
    </source>
</evidence>
<dbReference type="InterPro" id="IPR001138">
    <property type="entry name" value="Zn2Cys6_DnaBD"/>
</dbReference>
<gene>
    <name evidence="9" type="ORF">B0J12DRAFT_101871</name>
</gene>
<dbReference type="Pfam" id="PF00172">
    <property type="entry name" value="Zn_clus"/>
    <property type="match status" value="1"/>
</dbReference>
<keyword evidence="3" id="KW-0805">Transcription regulation</keyword>
<evidence type="ECO:0000256" key="7">
    <source>
        <dbReference type="SAM" id="MobiDB-lite"/>
    </source>
</evidence>
<dbReference type="CDD" id="cd00067">
    <property type="entry name" value="GAL4"/>
    <property type="match status" value="1"/>
</dbReference>
<dbReference type="InterPro" id="IPR036864">
    <property type="entry name" value="Zn2-C6_fun-type_DNA-bd_sf"/>
</dbReference>
<protein>
    <submittedName>
        <fullName evidence="9">Fungal-specific transcription factor domain-containing protein</fullName>
    </submittedName>
</protein>
<comment type="subcellular location">
    <subcellularLocation>
        <location evidence="1">Nucleus</location>
    </subcellularLocation>
</comment>
<dbReference type="PROSITE" id="PS00463">
    <property type="entry name" value="ZN2_CY6_FUNGAL_1"/>
    <property type="match status" value="1"/>
</dbReference>
<evidence type="ECO:0000256" key="4">
    <source>
        <dbReference type="ARBA" id="ARBA00023125"/>
    </source>
</evidence>
<dbReference type="Pfam" id="PF04082">
    <property type="entry name" value="Fungal_trans"/>
    <property type="match status" value="1"/>
</dbReference>
<keyword evidence="2" id="KW-0479">Metal-binding</keyword>
<dbReference type="PANTHER" id="PTHR47540:SF2">
    <property type="entry name" value="ZN(II)2CYS6 TRANSCRIPTION FACTOR (EUROFUNG)"/>
    <property type="match status" value="1"/>
</dbReference>
<keyword evidence="10" id="KW-1185">Reference proteome</keyword>
<dbReference type="SMART" id="SM00906">
    <property type="entry name" value="Fungal_trans"/>
    <property type="match status" value="1"/>
</dbReference>
<dbReference type="EMBL" id="JAGTJR010000014">
    <property type="protein sequence ID" value="KAH7049335.1"/>
    <property type="molecule type" value="Genomic_DNA"/>
</dbReference>
<organism evidence="9 10">
    <name type="scientific">Macrophomina phaseolina</name>
    <dbReference type="NCBI Taxonomy" id="35725"/>
    <lineage>
        <taxon>Eukaryota</taxon>
        <taxon>Fungi</taxon>
        <taxon>Dikarya</taxon>
        <taxon>Ascomycota</taxon>
        <taxon>Pezizomycotina</taxon>
        <taxon>Dothideomycetes</taxon>
        <taxon>Dothideomycetes incertae sedis</taxon>
        <taxon>Botryosphaeriales</taxon>
        <taxon>Botryosphaeriaceae</taxon>
        <taxon>Macrophomina</taxon>
    </lineage>
</organism>
<evidence type="ECO:0000256" key="6">
    <source>
        <dbReference type="ARBA" id="ARBA00023242"/>
    </source>
</evidence>
<evidence type="ECO:0000256" key="1">
    <source>
        <dbReference type="ARBA" id="ARBA00004123"/>
    </source>
</evidence>
<dbReference type="SMART" id="SM00066">
    <property type="entry name" value="GAL4"/>
    <property type="match status" value="1"/>
</dbReference>
<dbReference type="PROSITE" id="PS50048">
    <property type="entry name" value="ZN2_CY6_FUNGAL_2"/>
    <property type="match status" value="1"/>
</dbReference>
<accession>A0ABQ8G9W5</accession>
<name>A0ABQ8G9W5_9PEZI</name>
<evidence type="ECO:0000256" key="3">
    <source>
        <dbReference type="ARBA" id="ARBA00023015"/>
    </source>
</evidence>
<dbReference type="CDD" id="cd12148">
    <property type="entry name" value="fungal_TF_MHR"/>
    <property type="match status" value="1"/>
</dbReference>
<keyword evidence="6" id="KW-0539">Nucleus</keyword>
<evidence type="ECO:0000256" key="5">
    <source>
        <dbReference type="ARBA" id="ARBA00023163"/>
    </source>
</evidence>
<evidence type="ECO:0000259" key="8">
    <source>
        <dbReference type="PROSITE" id="PS50048"/>
    </source>
</evidence>
<dbReference type="PANTHER" id="PTHR47540">
    <property type="entry name" value="THIAMINE REPRESSIBLE GENES REGULATORY PROTEIN THI5"/>
    <property type="match status" value="1"/>
</dbReference>
<keyword evidence="5" id="KW-0804">Transcription</keyword>
<evidence type="ECO:0000256" key="2">
    <source>
        <dbReference type="ARBA" id="ARBA00022723"/>
    </source>
</evidence>
<feature type="region of interest" description="Disordered" evidence="7">
    <location>
        <begin position="1"/>
        <end position="44"/>
    </location>
</feature>
<dbReference type="Proteomes" id="UP000774617">
    <property type="component" value="Unassembled WGS sequence"/>
</dbReference>
<dbReference type="InterPro" id="IPR007219">
    <property type="entry name" value="XnlR_reg_dom"/>
</dbReference>
<dbReference type="SUPFAM" id="SSF57701">
    <property type="entry name" value="Zn2/Cys6 DNA-binding domain"/>
    <property type="match status" value="1"/>
</dbReference>
<feature type="domain" description="Zn(2)-C6 fungal-type" evidence="8">
    <location>
        <begin position="45"/>
        <end position="74"/>
    </location>
</feature>
<dbReference type="Gene3D" id="4.10.240.10">
    <property type="entry name" value="Zn(2)-C6 fungal-type DNA-binding domain"/>
    <property type="match status" value="1"/>
</dbReference>
<keyword evidence="4" id="KW-0238">DNA-binding</keyword>
<evidence type="ECO:0000313" key="10">
    <source>
        <dbReference type="Proteomes" id="UP000774617"/>
    </source>
</evidence>
<feature type="compositionally biased region" description="Low complexity" evidence="7">
    <location>
        <begin position="21"/>
        <end position="32"/>
    </location>
</feature>